<dbReference type="Pfam" id="PF00196">
    <property type="entry name" value="GerE"/>
    <property type="match status" value="1"/>
</dbReference>
<sequence>MRENIAIAIMNRNEIEGEGLKRILVDRQFQTVDVCRDLRALTEIGRNISDNILVIVTAPADSTSIDLCRQIRTELAGAKILLLAHSCASGLVAEAFREGADGYVSKDTSCASLVQMIRLVALGEKIIPSQVVFELAEVRSDPRWVDGDNRVDKAKISEREVEILRGLVNGEPNKVISRRLGIREATVKVHIKSILRKLHVANRTQAAIWALSRGVVKRSTTALLPKAGLEGERPVERPGAGDGMAGAQIAALKAAFTPIEASAGHH</sequence>
<comment type="caution">
    <text evidence="5">The sequence shown here is derived from an EMBL/GenBank/DDBJ whole genome shotgun (WGS) entry which is preliminary data.</text>
</comment>
<reference evidence="5 6" key="1">
    <citation type="submission" date="2020-08" db="EMBL/GenBank/DDBJ databases">
        <title>Genomic Encyclopedia of Type Strains, Phase IV (KMG-IV): sequencing the most valuable type-strain genomes for metagenomic binning, comparative biology and taxonomic classification.</title>
        <authorList>
            <person name="Goeker M."/>
        </authorList>
    </citation>
    <scope>NUCLEOTIDE SEQUENCE [LARGE SCALE GENOMIC DNA]</scope>
    <source>
        <strain evidence="5 6">DSM 100044</strain>
    </source>
</reference>
<proteinExistence type="predicted"/>
<evidence type="ECO:0000313" key="5">
    <source>
        <dbReference type="EMBL" id="MBB5714300.1"/>
    </source>
</evidence>
<evidence type="ECO:0000256" key="2">
    <source>
        <dbReference type="PROSITE-ProRule" id="PRU00169"/>
    </source>
</evidence>
<dbReference type="SUPFAM" id="SSF52172">
    <property type="entry name" value="CheY-like"/>
    <property type="match status" value="1"/>
</dbReference>
<dbReference type="Proteomes" id="UP000546200">
    <property type="component" value="Unassembled WGS sequence"/>
</dbReference>
<dbReference type="InterPro" id="IPR001789">
    <property type="entry name" value="Sig_transdc_resp-reg_receiver"/>
</dbReference>
<dbReference type="AlphaFoldDB" id="A0A7W9BBR6"/>
<dbReference type="InterPro" id="IPR000792">
    <property type="entry name" value="Tscrpt_reg_LuxR_C"/>
</dbReference>
<dbReference type="CDD" id="cd06170">
    <property type="entry name" value="LuxR_C_like"/>
    <property type="match status" value="1"/>
</dbReference>
<evidence type="ECO:0000259" key="4">
    <source>
        <dbReference type="PROSITE" id="PS50110"/>
    </source>
</evidence>
<dbReference type="Gene3D" id="3.40.50.2300">
    <property type="match status" value="1"/>
</dbReference>
<dbReference type="SUPFAM" id="SSF46894">
    <property type="entry name" value="C-terminal effector domain of the bipartite response regulators"/>
    <property type="match status" value="1"/>
</dbReference>
<keyword evidence="1" id="KW-0238">DNA-binding</keyword>
<gene>
    <name evidence="5" type="ORF">FHS94_001131</name>
</gene>
<feature type="domain" description="Response regulatory" evidence="4">
    <location>
        <begin position="6"/>
        <end position="121"/>
    </location>
</feature>
<dbReference type="EMBL" id="JACIJK010000003">
    <property type="protein sequence ID" value="MBB5714300.1"/>
    <property type="molecule type" value="Genomic_DNA"/>
</dbReference>
<dbReference type="GO" id="GO:0003677">
    <property type="term" value="F:DNA binding"/>
    <property type="evidence" value="ECO:0007669"/>
    <property type="project" value="UniProtKB-KW"/>
</dbReference>
<evidence type="ECO:0000256" key="1">
    <source>
        <dbReference type="ARBA" id="ARBA00023125"/>
    </source>
</evidence>
<dbReference type="PROSITE" id="PS50110">
    <property type="entry name" value="RESPONSE_REGULATORY"/>
    <property type="match status" value="1"/>
</dbReference>
<dbReference type="PANTHER" id="PTHR43214:SF42">
    <property type="entry name" value="TRANSCRIPTIONAL REGULATORY PROTEIN DESR"/>
    <property type="match status" value="1"/>
</dbReference>
<comment type="caution">
    <text evidence="2">Lacks conserved residue(s) required for the propagation of feature annotation.</text>
</comment>
<dbReference type="PROSITE" id="PS50043">
    <property type="entry name" value="HTH_LUXR_2"/>
    <property type="match status" value="1"/>
</dbReference>
<feature type="domain" description="HTH luxR-type" evidence="3">
    <location>
        <begin position="149"/>
        <end position="214"/>
    </location>
</feature>
<accession>A0A7W9BBR6</accession>
<name>A0A7W9BBR6_9SPHN</name>
<evidence type="ECO:0000313" key="6">
    <source>
        <dbReference type="Proteomes" id="UP000546200"/>
    </source>
</evidence>
<organism evidence="5 6">
    <name type="scientific">Sphingomonas aerophila</name>
    <dbReference type="NCBI Taxonomy" id="1344948"/>
    <lineage>
        <taxon>Bacteria</taxon>
        <taxon>Pseudomonadati</taxon>
        <taxon>Pseudomonadota</taxon>
        <taxon>Alphaproteobacteria</taxon>
        <taxon>Sphingomonadales</taxon>
        <taxon>Sphingomonadaceae</taxon>
        <taxon>Sphingomonas</taxon>
    </lineage>
</organism>
<dbReference type="PROSITE" id="PS00622">
    <property type="entry name" value="HTH_LUXR_1"/>
    <property type="match status" value="1"/>
</dbReference>
<dbReference type="GO" id="GO:0000160">
    <property type="term" value="P:phosphorelay signal transduction system"/>
    <property type="evidence" value="ECO:0007669"/>
    <property type="project" value="InterPro"/>
</dbReference>
<protein>
    <submittedName>
        <fullName evidence="5">Two-component system nitrate/nitrite response regulator NarL</fullName>
    </submittedName>
</protein>
<dbReference type="InterPro" id="IPR039420">
    <property type="entry name" value="WalR-like"/>
</dbReference>
<dbReference type="SMART" id="SM00421">
    <property type="entry name" value="HTH_LUXR"/>
    <property type="match status" value="1"/>
</dbReference>
<dbReference type="InterPro" id="IPR016032">
    <property type="entry name" value="Sig_transdc_resp-reg_C-effctor"/>
</dbReference>
<dbReference type="PANTHER" id="PTHR43214">
    <property type="entry name" value="TWO-COMPONENT RESPONSE REGULATOR"/>
    <property type="match status" value="1"/>
</dbReference>
<evidence type="ECO:0000259" key="3">
    <source>
        <dbReference type="PROSITE" id="PS50043"/>
    </source>
</evidence>
<keyword evidence="6" id="KW-1185">Reference proteome</keyword>
<dbReference type="InterPro" id="IPR011006">
    <property type="entry name" value="CheY-like_superfamily"/>
</dbReference>
<dbReference type="PRINTS" id="PR00038">
    <property type="entry name" value="HTHLUXR"/>
</dbReference>
<dbReference type="GO" id="GO:0006355">
    <property type="term" value="P:regulation of DNA-templated transcription"/>
    <property type="evidence" value="ECO:0007669"/>
    <property type="project" value="InterPro"/>
</dbReference>